<organism evidence="1 2">
    <name type="scientific">Penicillium hetheringtonii</name>
    <dbReference type="NCBI Taxonomy" id="911720"/>
    <lineage>
        <taxon>Eukaryota</taxon>
        <taxon>Fungi</taxon>
        <taxon>Dikarya</taxon>
        <taxon>Ascomycota</taxon>
        <taxon>Pezizomycotina</taxon>
        <taxon>Eurotiomycetes</taxon>
        <taxon>Eurotiomycetidae</taxon>
        <taxon>Eurotiales</taxon>
        <taxon>Aspergillaceae</taxon>
        <taxon>Penicillium</taxon>
    </lineage>
</organism>
<sequence>AINQYKAVFWRHEEPVDKDKRKKLNSDEDRYSEALVNIRTVINVFNYLNEDQWVHGNLTWISNNIRKELKRADDAWVSKGKPRTYIAQYWSKWINTHFKVMAKEATTWASLCISEVRANWLPRKDSPTKTLVLDSLRTLESQLGDITVRTANLD</sequence>
<proteinExistence type="predicted"/>
<reference evidence="1 2" key="1">
    <citation type="journal article" date="2023" name="IMA Fungus">
        <title>Comparative genomic study of the Penicillium genus elucidates a diverse pangenome and 15 lateral gene transfer events.</title>
        <authorList>
            <person name="Petersen C."/>
            <person name="Sorensen T."/>
            <person name="Nielsen M.R."/>
            <person name="Sondergaard T.E."/>
            <person name="Sorensen J.L."/>
            <person name="Fitzpatrick D.A."/>
            <person name="Frisvad J.C."/>
            <person name="Nielsen K.L."/>
        </authorList>
    </citation>
    <scope>NUCLEOTIDE SEQUENCE [LARGE SCALE GENOMIC DNA]</scope>
    <source>
        <strain evidence="1 2">IBT 29057</strain>
    </source>
</reference>
<evidence type="ECO:0000313" key="2">
    <source>
        <dbReference type="Proteomes" id="UP001216150"/>
    </source>
</evidence>
<comment type="caution">
    <text evidence="1">The sequence shown here is derived from an EMBL/GenBank/DDBJ whole genome shotgun (WGS) entry which is preliminary data.</text>
</comment>
<dbReference type="Proteomes" id="UP001216150">
    <property type="component" value="Unassembled WGS sequence"/>
</dbReference>
<evidence type="ECO:0000313" key="1">
    <source>
        <dbReference type="EMBL" id="KAJ5583784.1"/>
    </source>
</evidence>
<name>A0AAD6GS52_9EURO</name>
<dbReference type="EMBL" id="JAQJAC010000005">
    <property type="protein sequence ID" value="KAJ5583784.1"/>
    <property type="molecule type" value="Genomic_DNA"/>
</dbReference>
<feature type="non-terminal residue" evidence="1">
    <location>
        <position position="1"/>
    </location>
</feature>
<accession>A0AAD6GS52</accession>
<dbReference type="AlphaFoldDB" id="A0AAD6GS52"/>
<gene>
    <name evidence="1" type="ORF">N7450_006448</name>
</gene>
<protein>
    <submittedName>
        <fullName evidence="1">Uncharacterized protein</fullName>
    </submittedName>
</protein>
<keyword evidence="2" id="KW-1185">Reference proteome</keyword>